<dbReference type="AlphaFoldDB" id="A0A8T1PU25"/>
<protein>
    <submittedName>
        <fullName evidence="1">Uncharacterized protein</fullName>
    </submittedName>
</protein>
<gene>
    <name evidence="1" type="ORF">CIPAW_08G112500</name>
</gene>
<dbReference type="EMBL" id="CM031816">
    <property type="protein sequence ID" value="KAG6645294.1"/>
    <property type="molecule type" value="Genomic_DNA"/>
</dbReference>
<dbReference type="Proteomes" id="UP000811609">
    <property type="component" value="Chromosome 8"/>
</dbReference>
<keyword evidence="2" id="KW-1185">Reference proteome</keyword>
<evidence type="ECO:0000313" key="1">
    <source>
        <dbReference type="EMBL" id="KAG6645294.1"/>
    </source>
</evidence>
<evidence type="ECO:0000313" key="2">
    <source>
        <dbReference type="Proteomes" id="UP000811609"/>
    </source>
</evidence>
<name>A0A8T1PU25_CARIL</name>
<accession>A0A8T1PU25</accession>
<sequence>MASFGFRILLALEYVLVRWLYEGKSYGRMCVGLTVIIGTLHTKNMTLKDIYSQRLNQDIKKYRAKTFQKLSKIDGMKVQPI</sequence>
<comment type="caution">
    <text evidence="1">The sequence shown here is derived from an EMBL/GenBank/DDBJ whole genome shotgun (WGS) entry which is preliminary data.</text>
</comment>
<reference evidence="1" key="1">
    <citation type="submission" date="2020-12" db="EMBL/GenBank/DDBJ databases">
        <title>WGS assembly of Carya illinoinensis cv. Pawnee.</title>
        <authorList>
            <person name="Platts A."/>
            <person name="Shu S."/>
            <person name="Wright S."/>
            <person name="Barry K."/>
            <person name="Edger P."/>
            <person name="Pires J.C."/>
            <person name="Schmutz J."/>
        </authorList>
    </citation>
    <scope>NUCLEOTIDE SEQUENCE</scope>
    <source>
        <tissue evidence="1">Leaf</tissue>
    </source>
</reference>
<proteinExistence type="predicted"/>
<organism evidence="1 2">
    <name type="scientific">Carya illinoinensis</name>
    <name type="common">Pecan</name>
    <dbReference type="NCBI Taxonomy" id="32201"/>
    <lineage>
        <taxon>Eukaryota</taxon>
        <taxon>Viridiplantae</taxon>
        <taxon>Streptophyta</taxon>
        <taxon>Embryophyta</taxon>
        <taxon>Tracheophyta</taxon>
        <taxon>Spermatophyta</taxon>
        <taxon>Magnoliopsida</taxon>
        <taxon>eudicotyledons</taxon>
        <taxon>Gunneridae</taxon>
        <taxon>Pentapetalae</taxon>
        <taxon>rosids</taxon>
        <taxon>fabids</taxon>
        <taxon>Fagales</taxon>
        <taxon>Juglandaceae</taxon>
        <taxon>Carya</taxon>
    </lineage>
</organism>